<evidence type="ECO:0000313" key="3">
    <source>
        <dbReference type="Proteomes" id="UP001208131"/>
    </source>
</evidence>
<protein>
    <recommendedName>
        <fullName evidence="4">ATPase involved in DNA repair</fullName>
    </recommendedName>
</protein>
<evidence type="ECO:0000313" key="2">
    <source>
        <dbReference type="EMBL" id="MCU6704411.1"/>
    </source>
</evidence>
<gene>
    <name evidence="2" type="ORF">OCV57_00515</name>
</gene>
<feature type="coiled-coil region" evidence="1">
    <location>
        <begin position="464"/>
        <end position="528"/>
    </location>
</feature>
<evidence type="ECO:0000256" key="1">
    <source>
        <dbReference type="SAM" id="Coils"/>
    </source>
</evidence>
<dbReference type="Proteomes" id="UP001208131">
    <property type="component" value="Unassembled WGS sequence"/>
</dbReference>
<keyword evidence="1" id="KW-0175">Coiled coil</keyword>
<reference evidence="2 3" key="1">
    <citation type="journal article" date="2021" name="ISME Commun">
        <title>Automated analysis of genomic sequences facilitates high-throughput and comprehensive description of bacteria.</title>
        <authorList>
            <person name="Hitch T.C.A."/>
        </authorList>
    </citation>
    <scope>NUCLEOTIDE SEQUENCE [LARGE SCALE GENOMIC DNA]</scope>
    <source>
        <strain evidence="2 3">Sanger_31</strain>
    </source>
</reference>
<keyword evidence="3" id="KW-1185">Reference proteome</keyword>
<feature type="coiled-coil region" evidence="1">
    <location>
        <begin position="318"/>
        <end position="389"/>
    </location>
</feature>
<feature type="coiled-coil region" evidence="1">
    <location>
        <begin position="655"/>
        <end position="711"/>
    </location>
</feature>
<dbReference type="EMBL" id="JAOQJZ010000001">
    <property type="protein sequence ID" value="MCU6704411.1"/>
    <property type="molecule type" value="Genomic_DNA"/>
</dbReference>
<comment type="caution">
    <text evidence="2">The sequence shown here is derived from an EMBL/GenBank/DDBJ whole genome shotgun (WGS) entry which is preliminary data.</text>
</comment>
<evidence type="ECO:0008006" key="4">
    <source>
        <dbReference type="Google" id="ProtNLM"/>
    </source>
</evidence>
<feature type="coiled-coil region" evidence="1">
    <location>
        <begin position="786"/>
        <end position="827"/>
    </location>
</feature>
<organism evidence="2 3">
    <name type="scientific">Hominimerdicola aceti</name>
    <dbReference type="NCBI Taxonomy" id="2981726"/>
    <lineage>
        <taxon>Bacteria</taxon>
        <taxon>Bacillati</taxon>
        <taxon>Bacillota</taxon>
        <taxon>Clostridia</taxon>
        <taxon>Eubacteriales</taxon>
        <taxon>Oscillospiraceae</taxon>
        <taxon>Hominimerdicola</taxon>
    </lineage>
</organism>
<proteinExistence type="predicted"/>
<accession>A0AAE3IDU3</accession>
<feature type="coiled-coil region" evidence="1">
    <location>
        <begin position="585"/>
        <end position="622"/>
    </location>
</feature>
<dbReference type="RefSeq" id="WP_267300178.1">
    <property type="nucleotide sequence ID" value="NZ_JAOQJZ010000001.1"/>
</dbReference>
<sequence length="1060" mass="118987">MLHNKSDITLIPANEVANVRQFNNLLAQGKSVAEAESIALKGCSETTLNVARSANGAAVSEEMLSASLKGVATSSKLAAAGMKILSTVGNMAVGLLVGLAIDKIITLFDNIVNGADNAKESLAQFTSSFSDSIDKLDEENKSVNELVNRYVTLVATTDDLSTVKDDLNTIQDNLIDKYGNEAKSLDLLNGKMSENIKKIKEWKKEKAESELYQESDITDPDDSDRKLSVKEAYDLAQKKLKEGSSFNKGLFTTDYGGKGQAYVSDGLFSGYNSNADINKVGSRGYGDWYSYKNDIEPILKKYNNVGISTNAYSNLLFAGTMQERIDTMQKVYDELSEKWANISKDDNRNKWLADLQKEIATTTEEYDKLSNAVDKYNEIQKTLENYNTSEEFSKAFDEAQKATESYSHAVANKNIDDVDRLYDLTQQYKDKLIDLANGDEDLISYVNTFFESLPAKLTTGTFDISEWTDDIDEVQNKAKSLKDTLTSLQDGSISDSDLVELFKSYPDLAKFSGNTEKLTEEVKKLIRQNPKELTDRLKELSNSLPNGNDKANVEGLISSLEKLGEVASSISEVKLSVDDIEKIYEETFDDLIDKAEDEKDVLEEQKNILTEQKTQLDNIISQYETVANTVESYIDEQKSAIEDRYNAEIDAIKAVNEEKQDTIGLQEKLNNLENAKKKKVNVYSEASGWHLETNTEEVNKAQQEYEQASADKRVSDLEKQRDKETSLWDKYKQQWQDLINSSTDTENEQLAKDILGVNWTDKIAQQDTNILNDFASKYQSYRSQLSDQVEKEIESVDKEITAKSKEIEAYKKEKEALSNYVTDITNKNKDYIKQLTDVSEKEMQTMEGRTKFLEDCKKRAREALDYSDISVEGAKSNGLYLVQYDGETVGTGLDEAQAEQLKSELYGKMVSQELLANPMLGKNKGALTAILNALKSKFNIIKPYRSGGIDDYTGFAQLHGKPNAVETIFNSEQGRKLYNLVANTDNLVNYIGDKIYNGITDLVRTKMSTPNNIQNRNDTNNKTIVFQIDTVNTTDGTTFLEQMNAYLQQADLDRIVGKNY</sequence>
<name>A0AAE3IDU3_9FIRM</name>
<dbReference type="AlphaFoldDB" id="A0AAE3IDU3"/>